<evidence type="ECO:0000313" key="2">
    <source>
        <dbReference type="Proteomes" id="UP000198577"/>
    </source>
</evidence>
<dbReference type="Proteomes" id="UP000198577">
    <property type="component" value="Unassembled WGS sequence"/>
</dbReference>
<keyword evidence="2" id="KW-1185">Reference proteome</keyword>
<dbReference type="PIRSF" id="PIRSF006421">
    <property type="entry name" value="UCP006421"/>
    <property type="match status" value="1"/>
</dbReference>
<reference evidence="1 2" key="1">
    <citation type="submission" date="2016-10" db="EMBL/GenBank/DDBJ databases">
        <authorList>
            <person name="de Groot N.N."/>
        </authorList>
    </citation>
    <scope>NUCLEOTIDE SEQUENCE [LARGE SCALE GENOMIC DNA]</scope>
    <source>
        <strain evidence="1 2">DSM 20678</strain>
    </source>
</reference>
<dbReference type="AlphaFoldDB" id="A0A1I5UNX5"/>
<gene>
    <name evidence="1" type="ORF">SAMN05444406_1081</name>
</gene>
<accession>A0A1I5UNX5</accession>
<dbReference type="OrthoDB" id="9787842at2"/>
<dbReference type="InterPro" id="IPR007183">
    <property type="entry name" value="UPF0280"/>
</dbReference>
<organism evidence="1 2">
    <name type="scientific">Caldicoprobacter faecalis</name>
    <dbReference type="NCBI Taxonomy" id="937334"/>
    <lineage>
        <taxon>Bacteria</taxon>
        <taxon>Bacillati</taxon>
        <taxon>Bacillota</taxon>
        <taxon>Clostridia</taxon>
        <taxon>Caldicoprobacterales</taxon>
        <taxon>Caldicoprobacteraceae</taxon>
        <taxon>Caldicoprobacter</taxon>
    </lineage>
</organism>
<protein>
    <submittedName>
        <fullName evidence="1">Uncharacterized protein</fullName>
    </submittedName>
</protein>
<evidence type="ECO:0000313" key="1">
    <source>
        <dbReference type="EMBL" id="SFP96965.1"/>
    </source>
</evidence>
<dbReference type="EMBL" id="FOXR01000008">
    <property type="protein sequence ID" value="SFP96965.1"/>
    <property type="molecule type" value="Genomic_DNA"/>
</dbReference>
<proteinExistence type="predicted"/>
<name>A0A1I5UNX5_9FIRM</name>
<dbReference type="STRING" id="937334.SAMN05444406_1081"/>
<sequence>MAEKRFYRELYRAKDLVYFNVKVEQTDLDIGAHSMLRQEALQLVKKYRKDIEDYIRKDSRFLTSLVPIKCLPDAPAIVRRMCDAAQRAGVGPMAAVAGAISEFVGMELLQYSPEVIVENGGDIFLKSFRERVIAIFAGASPLSQKIGLKISAEDTPIGVCTSSGKIGHSLSFGRADAVVILSHDTALADAAATAVGNVVKTPDDIEKGVHLARRIQGVLGVVIVVDDKMGAWGKVRLVKL</sequence>
<dbReference type="Gene3D" id="3.10.520.10">
    <property type="entry name" value="ApbE-like domains"/>
    <property type="match status" value="1"/>
</dbReference>
<dbReference type="RefSeq" id="WP_025748512.1">
    <property type="nucleotide sequence ID" value="NZ_FOXR01000008.1"/>
</dbReference>
<dbReference type="NCBIfam" id="NF003323">
    <property type="entry name" value="PRK04334.1-3"/>
    <property type="match status" value="1"/>
</dbReference>
<dbReference type="SUPFAM" id="SSF143631">
    <property type="entry name" value="ApbE-like"/>
    <property type="match status" value="1"/>
</dbReference>
<dbReference type="InterPro" id="IPR003374">
    <property type="entry name" value="ApbE-like_sf"/>
</dbReference>